<feature type="transmembrane region" description="Helical" evidence="1">
    <location>
        <begin position="39"/>
        <end position="58"/>
    </location>
</feature>
<comment type="caution">
    <text evidence="2">The sequence shown here is derived from an EMBL/GenBank/DDBJ whole genome shotgun (WGS) entry which is preliminary data.</text>
</comment>
<dbReference type="AlphaFoldDB" id="A0A917FZG7"/>
<gene>
    <name evidence="2" type="ORF">GCM10007425_06900</name>
</gene>
<protein>
    <submittedName>
        <fullName evidence="2">Uncharacterized protein</fullName>
    </submittedName>
</protein>
<accession>A0A917FZG7</accession>
<keyword evidence="3" id="KW-1185">Reference proteome</keyword>
<dbReference type="EMBL" id="BMJT01000002">
    <property type="protein sequence ID" value="GGG15231.1"/>
    <property type="molecule type" value="Genomic_DNA"/>
</dbReference>
<evidence type="ECO:0000313" key="3">
    <source>
        <dbReference type="Proteomes" id="UP000616608"/>
    </source>
</evidence>
<keyword evidence="1" id="KW-1133">Transmembrane helix</keyword>
<evidence type="ECO:0000256" key="1">
    <source>
        <dbReference type="SAM" id="Phobius"/>
    </source>
</evidence>
<dbReference type="RefSeq" id="WP_188613620.1">
    <property type="nucleotide sequence ID" value="NZ_BMJT01000002.1"/>
</dbReference>
<evidence type="ECO:0000313" key="2">
    <source>
        <dbReference type="EMBL" id="GGG15231.1"/>
    </source>
</evidence>
<keyword evidence="1" id="KW-0472">Membrane</keyword>
<reference evidence="2" key="2">
    <citation type="submission" date="2020-09" db="EMBL/GenBank/DDBJ databases">
        <authorList>
            <person name="Sun Q."/>
            <person name="Zhou Y."/>
        </authorList>
    </citation>
    <scope>NUCLEOTIDE SEQUENCE</scope>
    <source>
        <strain evidence="2">CGMCC 1.15760</strain>
    </source>
</reference>
<sequence>MKEEVKDGLVAVASFAVLILATLSSQLPAYIGINSDERLLTVIGTFAFYALPLLLLQLGIRAIRYALAPLFVLHMLLAFSLVSMAASLARDGTLFVILSGLLALATHVQWFRTAFSRKV</sequence>
<keyword evidence="1" id="KW-0812">Transmembrane</keyword>
<feature type="transmembrane region" description="Helical" evidence="1">
    <location>
        <begin position="65"/>
        <end position="86"/>
    </location>
</feature>
<organism evidence="2 3">
    <name type="scientific">Lysinibacillus alkalisoli</name>
    <dbReference type="NCBI Taxonomy" id="1911548"/>
    <lineage>
        <taxon>Bacteria</taxon>
        <taxon>Bacillati</taxon>
        <taxon>Bacillota</taxon>
        <taxon>Bacilli</taxon>
        <taxon>Bacillales</taxon>
        <taxon>Bacillaceae</taxon>
        <taxon>Lysinibacillus</taxon>
    </lineage>
</organism>
<feature type="transmembrane region" description="Helical" evidence="1">
    <location>
        <begin position="92"/>
        <end position="111"/>
    </location>
</feature>
<name>A0A917FZG7_9BACI</name>
<proteinExistence type="predicted"/>
<dbReference type="Proteomes" id="UP000616608">
    <property type="component" value="Unassembled WGS sequence"/>
</dbReference>
<reference evidence="2" key="1">
    <citation type="journal article" date="2014" name="Int. J. Syst. Evol. Microbiol.">
        <title>Complete genome sequence of Corynebacterium casei LMG S-19264T (=DSM 44701T), isolated from a smear-ripened cheese.</title>
        <authorList>
            <consortium name="US DOE Joint Genome Institute (JGI-PGF)"/>
            <person name="Walter F."/>
            <person name="Albersmeier A."/>
            <person name="Kalinowski J."/>
            <person name="Ruckert C."/>
        </authorList>
    </citation>
    <scope>NUCLEOTIDE SEQUENCE</scope>
    <source>
        <strain evidence="2">CGMCC 1.15760</strain>
    </source>
</reference>